<comment type="caution">
    <text evidence="1">The sequence shown here is derived from an EMBL/GenBank/DDBJ whole genome shotgun (WGS) entry which is preliminary data.</text>
</comment>
<reference evidence="1 2" key="1">
    <citation type="submission" date="2020-03" db="EMBL/GenBank/DDBJ databases">
        <title>Bacillus aquiflavi sp. nov., isolated from yellow water of strong flavor Chinese baijiu in Yibin region of China.</title>
        <authorList>
            <person name="Xie J."/>
        </authorList>
    </citation>
    <scope>NUCLEOTIDE SEQUENCE [LARGE SCALE GENOMIC DNA]</scope>
    <source>
        <strain evidence="1 2">Gsoil 114</strain>
    </source>
</reference>
<protein>
    <submittedName>
        <fullName evidence="1">FbpB family small basic protein</fullName>
    </submittedName>
</protein>
<accession>A0A6M0P8M4</accession>
<name>A0A6M0P8M4_9BACI</name>
<evidence type="ECO:0000313" key="1">
    <source>
        <dbReference type="EMBL" id="NEY21064.1"/>
    </source>
</evidence>
<proteinExistence type="predicted"/>
<gene>
    <name evidence="1" type="ORF">G4D61_14030</name>
</gene>
<dbReference type="Proteomes" id="UP000476934">
    <property type="component" value="Unassembled WGS sequence"/>
</dbReference>
<dbReference type="Pfam" id="PF13040">
    <property type="entry name" value="Fur_reg_FbpB"/>
    <property type="match status" value="1"/>
</dbReference>
<dbReference type="InterPro" id="IPR025004">
    <property type="entry name" value="SenN/SenS"/>
</dbReference>
<dbReference type="EMBL" id="JAAIWK010000025">
    <property type="protein sequence ID" value="NEY21064.1"/>
    <property type="molecule type" value="Genomic_DNA"/>
</dbReference>
<dbReference type="AlphaFoldDB" id="A0A6M0P8M4"/>
<keyword evidence="2" id="KW-1185">Reference proteome</keyword>
<dbReference type="RefSeq" id="WP_081750012.1">
    <property type="nucleotide sequence ID" value="NZ_JAAIWK010000025.1"/>
</dbReference>
<organism evidence="1 2">
    <name type="scientific">Heyndrickxia ginsengihumi</name>
    <dbReference type="NCBI Taxonomy" id="363870"/>
    <lineage>
        <taxon>Bacteria</taxon>
        <taxon>Bacillati</taxon>
        <taxon>Bacillota</taxon>
        <taxon>Bacilli</taxon>
        <taxon>Bacillales</taxon>
        <taxon>Bacillaceae</taxon>
        <taxon>Heyndrickxia</taxon>
    </lineage>
</organism>
<evidence type="ECO:0000313" key="2">
    <source>
        <dbReference type="Proteomes" id="UP000476934"/>
    </source>
</evidence>
<sequence length="44" mass="5391">MRKLNKKTFSDLVLENKQELMKDIEAMNRIEERFEKKHEIKVAE</sequence>